<dbReference type="InterPro" id="IPR045002">
    <property type="entry name" value="Ech1-like"/>
</dbReference>
<dbReference type="InterPro" id="IPR029045">
    <property type="entry name" value="ClpP/crotonase-like_dom_sf"/>
</dbReference>
<gene>
    <name evidence="7" type="primary">crt</name>
    <name evidence="7" type="ORF">CI610_01970</name>
</gene>
<evidence type="ECO:0000256" key="1">
    <source>
        <dbReference type="ARBA" id="ARBA00005005"/>
    </source>
</evidence>
<keyword evidence="7" id="KW-0456">Lyase</keyword>
<accession>A0A2H9T783</accession>
<sequence length="284" mass="32066">MEYQSIQLHLKNQIAYISLNRPAKKNAMNLVFWQEFPHALRAIEEEALAKVVIIDGEGDMFSAGMDVTVFAQPNRLFGKGEPGRQKENLRRTVLQLQAIFTLLEQSRIPVLVGIHGGCIGGALDLVCACDCRYATKDAWFSIQETRLGMTADLGTLQRLPYLIPNGLLRELAYTGRKLSAKEALHYGLVNQVFTDKPQMMDYINHIAQQILDNSPLAVAGSKEMINYARDHSVIDGLRYTATWQSGMFQAGEIMKAFQYQQQKKSDKNTRIEHEPLWPVTPPLE</sequence>
<keyword evidence="3" id="KW-0276">Fatty acid metabolism</keyword>
<evidence type="ECO:0000256" key="6">
    <source>
        <dbReference type="SAM" id="MobiDB-lite"/>
    </source>
</evidence>
<dbReference type="PANTHER" id="PTHR43149">
    <property type="entry name" value="ENOYL-COA HYDRATASE"/>
    <property type="match status" value="1"/>
</dbReference>
<proteinExistence type="inferred from homology"/>
<organism evidence="7">
    <name type="scientific">invertebrate metagenome</name>
    <dbReference type="NCBI Taxonomy" id="1711999"/>
    <lineage>
        <taxon>unclassified sequences</taxon>
        <taxon>metagenomes</taxon>
        <taxon>organismal metagenomes</taxon>
    </lineage>
</organism>
<dbReference type="EMBL" id="NSIT01000099">
    <property type="protein sequence ID" value="PJE79062.1"/>
    <property type="molecule type" value="Genomic_DNA"/>
</dbReference>
<dbReference type="InterPro" id="IPR014748">
    <property type="entry name" value="Enoyl-CoA_hydra_C"/>
</dbReference>
<keyword evidence="4" id="KW-0443">Lipid metabolism</keyword>
<dbReference type="Pfam" id="PF00378">
    <property type="entry name" value="ECH_1"/>
    <property type="match status" value="1"/>
</dbReference>
<reference evidence="7" key="1">
    <citation type="journal article" date="2017" name="Appl. Environ. Microbiol.">
        <title>Molecular characterization of an Endozoicomonas-like organism causing infection in king scallop Pecten maximus L.</title>
        <authorList>
            <person name="Cano I."/>
            <person name="van Aerle R."/>
            <person name="Ross S."/>
            <person name="Verner-Jeffreys D.W."/>
            <person name="Paley R.K."/>
            <person name="Rimmer G."/>
            <person name="Ryder D."/>
            <person name="Hooper P."/>
            <person name="Stone D."/>
            <person name="Feist S.W."/>
        </authorList>
    </citation>
    <scope>NUCLEOTIDE SEQUENCE</scope>
</reference>
<protein>
    <submittedName>
        <fullName evidence="7">Short-chain-enoyl-CoA hydratase</fullName>
        <ecNumber evidence="7">4.2.1.150</ecNumber>
    </submittedName>
</protein>
<keyword evidence="5" id="KW-0413">Isomerase</keyword>
<feature type="region of interest" description="Disordered" evidence="6">
    <location>
        <begin position="264"/>
        <end position="284"/>
    </location>
</feature>
<dbReference type="GO" id="GO:0018812">
    <property type="term" value="F:3-hydroxyacyl-CoA dehydratase activity"/>
    <property type="evidence" value="ECO:0007669"/>
    <property type="project" value="UniProtKB-EC"/>
</dbReference>
<name>A0A2H9T783_9ZZZZ</name>
<dbReference type="Gene3D" id="1.10.12.10">
    <property type="entry name" value="Lyase 2-enoyl-coa Hydratase, Chain A, domain 2"/>
    <property type="match status" value="1"/>
</dbReference>
<dbReference type="UniPathway" id="UPA00659"/>
<dbReference type="SUPFAM" id="SSF52096">
    <property type="entry name" value="ClpP/crotonase"/>
    <property type="match status" value="1"/>
</dbReference>
<evidence type="ECO:0000256" key="3">
    <source>
        <dbReference type="ARBA" id="ARBA00022832"/>
    </source>
</evidence>
<dbReference type="CDD" id="cd06558">
    <property type="entry name" value="crotonase-like"/>
    <property type="match status" value="1"/>
</dbReference>
<dbReference type="AlphaFoldDB" id="A0A2H9T783"/>
<evidence type="ECO:0000256" key="5">
    <source>
        <dbReference type="ARBA" id="ARBA00023235"/>
    </source>
</evidence>
<dbReference type="GO" id="GO:0016853">
    <property type="term" value="F:isomerase activity"/>
    <property type="evidence" value="ECO:0007669"/>
    <property type="project" value="UniProtKB-KW"/>
</dbReference>
<evidence type="ECO:0000313" key="7">
    <source>
        <dbReference type="EMBL" id="PJE79062.1"/>
    </source>
</evidence>
<dbReference type="FunFam" id="1.10.12.10:FF:000004">
    <property type="entry name" value="Delta3,5-delta2,4-dienoyl-CoA isomerase"/>
    <property type="match status" value="1"/>
</dbReference>
<comment type="caution">
    <text evidence="7">The sequence shown here is derived from an EMBL/GenBank/DDBJ whole genome shotgun (WGS) entry which is preliminary data.</text>
</comment>
<dbReference type="Gene3D" id="3.90.226.10">
    <property type="entry name" value="2-enoyl-CoA Hydratase, Chain A, domain 1"/>
    <property type="match status" value="1"/>
</dbReference>
<dbReference type="GO" id="GO:0006635">
    <property type="term" value="P:fatty acid beta-oxidation"/>
    <property type="evidence" value="ECO:0007669"/>
    <property type="project" value="UniProtKB-UniPathway"/>
</dbReference>
<dbReference type="EC" id="4.2.1.150" evidence="7"/>
<comment type="similarity">
    <text evidence="2">Belongs to the enoyl-CoA hydratase/isomerase family.</text>
</comment>
<feature type="compositionally biased region" description="Basic and acidic residues" evidence="6">
    <location>
        <begin position="264"/>
        <end position="275"/>
    </location>
</feature>
<dbReference type="InterPro" id="IPR001753">
    <property type="entry name" value="Enoyl-CoA_hydra/iso"/>
</dbReference>
<evidence type="ECO:0000256" key="2">
    <source>
        <dbReference type="ARBA" id="ARBA00005254"/>
    </source>
</evidence>
<evidence type="ECO:0000256" key="4">
    <source>
        <dbReference type="ARBA" id="ARBA00023098"/>
    </source>
</evidence>
<comment type="pathway">
    <text evidence="1">Lipid metabolism; fatty acid beta-oxidation.</text>
</comment>